<dbReference type="AlphaFoldDB" id="A0A6G0I874"/>
<evidence type="ECO:0000313" key="1">
    <source>
        <dbReference type="EMBL" id="KAE8287679.1"/>
    </source>
</evidence>
<name>A0A6G0I874_LARCR</name>
<proteinExistence type="predicted"/>
<keyword evidence="2" id="KW-1185">Reference proteome</keyword>
<sequence>MDKNCDTAENVASSKAYVLCEMPAEWTSLPVHADPESSPSPSKIAVYRKRGRKRALVYEGYICPPAHRNVPMSKLQPPPRQESFGMKYQRLMEKIRAEAEAQTKITLEQQMNKDSSTNVVVAEEEPSIMPGHEDSADESKLQKKEEAIATSETNTDCPLPLVTFERRESLLPAPSVSGTEEVLDCFEPLEDTREDTRVKYTGVYSENSNYPLPLETLERKEMLLPVPPVEGFEFLDGFEPFFFEPDHIDTPEESFLMFLETI</sequence>
<organism evidence="1 2">
    <name type="scientific">Larimichthys crocea</name>
    <name type="common">Large yellow croaker</name>
    <name type="synonym">Pseudosciaena crocea</name>
    <dbReference type="NCBI Taxonomy" id="215358"/>
    <lineage>
        <taxon>Eukaryota</taxon>
        <taxon>Metazoa</taxon>
        <taxon>Chordata</taxon>
        <taxon>Craniata</taxon>
        <taxon>Vertebrata</taxon>
        <taxon>Euteleostomi</taxon>
        <taxon>Actinopterygii</taxon>
        <taxon>Neopterygii</taxon>
        <taxon>Teleostei</taxon>
        <taxon>Neoteleostei</taxon>
        <taxon>Acanthomorphata</taxon>
        <taxon>Eupercaria</taxon>
        <taxon>Sciaenidae</taxon>
        <taxon>Larimichthys</taxon>
    </lineage>
</organism>
<reference evidence="1 2" key="1">
    <citation type="submission" date="2019-07" db="EMBL/GenBank/DDBJ databases">
        <title>Chromosome genome assembly for large yellow croaker.</title>
        <authorList>
            <person name="Xiao S."/>
        </authorList>
    </citation>
    <scope>NUCLEOTIDE SEQUENCE [LARGE SCALE GENOMIC DNA]</scope>
    <source>
        <strain evidence="1">JMULYC20181020</strain>
        <tissue evidence="1">Muscle</tissue>
    </source>
</reference>
<protein>
    <submittedName>
        <fullName evidence="1">Uncharacterized protein</fullName>
    </submittedName>
</protein>
<evidence type="ECO:0000313" key="2">
    <source>
        <dbReference type="Proteomes" id="UP000424527"/>
    </source>
</evidence>
<dbReference type="EMBL" id="REGW02000013">
    <property type="protein sequence ID" value="KAE8287679.1"/>
    <property type="molecule type" value="Genomic_DNA"/>
</dbReference>
<dbReference type="Proteomes" id="UP000424527">
    <property type="component" value="Unassembled WGS sequence"/>
</dbReference>
<gene>
    <name evidence="1" type="ORF">D5F01_LYC13731</name>
</gene>
<accession>A0A6G0I874</accession>
<comment type="caution">
    <text evidence="1">The sequence shown here is derived from an EMBL/GenBank/DDBJ whole genome shotgun (WGS) entry which is preliminary data.</text>
</comment>